<feature type="chain" id="PRO_5045414826" description="DUF4232 domain-containing protein" evidence="1">
    <location>
        <begin position="26"/>
        <end position="137"/>
    </location>
</feature>
<keyword evidence="3" id="KW-1185">Reference proteome</keyword>
<dbReference type="EMBL" id="JBFALK010000008">
    <property type="protein sequence ID" value="MEV0970157.1"/>
    <property type="molecule type" value="Genomic_DNA"/>
</dbReference>
<proteinExistence type="predicted"/>
<name>A0ABV3GEW3_MICGL</name>
<evidence type="ECO:0000313" key="3">
    <source>
        <dbReference type="Proteomes" id="UP001551675"/>
    </source>
</evidence>
<accession>A0ABV3GEW3</accession>
<keyword evidence="1" id="KW-0732">Signal</keyword>
<reference evidence="2 3" key="1">
    <citation type="submission" date="2024-06" db="EMBL/GenBank/DDBJ databases">
        <title>The Natural Products Discovery Center: Release of the First 8490 Sequenced Strains for Exploring Actinobacteria Biosynthetic Diversity.</title>
        <authorList>
            <person name="Kalkreuter E."/>
            <person name="Kautsar S.A."/>
            <person name="Yang D."/>
            <person name="Bader C.D."/>
            <person name="Teijaro C.N."/>
            <person name="Fluegel L."/>
            <person name="Davis C.M."/>
            <person name="Simpson J.R."/>
            <person name="Lauterbach L."/>
            <person name="Steele A.D."/>
            <person name="Gui C."/>
            <person name="Meng S."/>
            <person name="Li G."/>
            <person name="Viehrig K."/>
            <person name="Ye F."/>
            <person name="Su P."/>
            <person name="Kiefer A.F."/>
            <person name="Nichols A."/>
            <person name="Cepeda A.J."/>
            <person name="Yan W."/>
            <person name="Fan B."/>
            <person name="Jiang Y."/>
            <person name="Adhikari A."/>
            <person name="Zheng C.-J."/>
            <person name="Schuster L."/>
            <person name="Cowan T.M."/>
            <person name="Smanski M.J."/>
            <person name="Chevrette M.G."/>
            <person name="De Carvalho L.P.S."/>
            <person name="Shen B."/>
        </authorList>
    </citation>
    <scope>NUCLEOTIDE SEQUENCE [LARGE SCALE GENOMIC DNA]</scope>
    <source>
        <strain evidence="2 3">NPDC050100</strain>
    </source>
</reference>
<evidence type="ECO:0000313" key="2">
    <source>
        <dbReference type="EMBL" id="MEV0970157.1"/>
    </source>
</evidence>
<evidence type="ECO:0000256" key="1">
    <source>
        <dbReference type="SAM" id="SignalP"/>
    </source>
</evidence>
<gene>
    <name evidence="2" type="ORF">AB0I59_16090</name>
</gene>
<sequence>MRIKPIILGSVTAAALLAAGGTALAGTSAGGDTPTKVCGPDFVVQRSVTFKGAATYLLYNADTKSACAVTIKTTNLRKRTKIWVALDVKNAGVVKNEELTVDHTVPVYHYAPVGTRVKFSGGIDGGATSGTDYAPIK</sequence>
<protein>
    <recommendedName>
        <fullName evidence="4">DUF4232 domain-containing protein</fullName>
    </recommendedName>
</protein>
<dbReference type="RefSeq" id="WP_358133436.1">
    <property type="nucleotide sequence ID" value="NZ_JBFALK010000008.1"/>
</dbReference>
<comment type="caution">
    <text evidence="2">The sequence shown here is derived from an EMBL/GenBank/DDBJ whole genome shotgun (WGS) entry which is preliminary data.</text>
</comment>
<feature type="signal peptide" evidence="1">
    <location>
        <begin position="1"/>
        <end position="25"/>
    </location>
</feature>
<dbReference type="Proteomes" id="UP001551675">
    <property type="component" value="Unassembled WGS sequence"/>
</dbReference>
<organism evidence="2 3">
    <name type="scientific">Microtetraspora glauca</name>
    <dbReference type="NCBI Taxonomy" id="1996"/>
    <lineage>
        <taxon>Bacteria</taxon>
        <taxon>Bacillati</taxon>
        <taxon>Actinomycetota</taxon>
        <taxon>Actinomycetes</taxon>
        <taxon>Streptosporangiales</taxon>
        <taxon>Streptosporangiaceae</taxon>
        <taxon>Microtetraspora</taxon>
    </lineage>
</organism>
<evidence type="ECO:0008006" key="4">
    <source>
        <dbReference type="Google" id="ProtNLM"/>
    </source>
</evidence>